<gene>
    <name evidence="2" type="ORF">SMN809_LOCUS15714</name>
</gene>
<name>A0A8S2PUC2_9BILA</name>
<dbReference type="Pfam" id="PF12937">
    <property type="entry name" value="F-box-like"/>
    <property type="match status" value="1"/>
</dbReference>
<dbReference type="CDD" id="cd09917">
    <property type="entry name" value="F-box_SF"/>
    <property type="match status" value="1"/>
</dbReference>
<feature type="non-terminal residue" evidence="2">
    <location>
        <position position="1"/>
    </location>
</feature>
<accession>A0A8S2PUC2</accession>
<evidence type="ECO:0000259" key="1">
    <source>
        <dbReference type="PROSITE" id="PS50181"/>
    </source>
</evidence>
<organism evidence="2 3">
    <name type="scientific">Rotaria magnacalcarata</name>
    <dbReference type="NCBI Taxonomy" id="392030"/>
    <lineage>
        <taxon>Eukaryota</taxon>
        <taxon>Metazoa</taxon>
        <taxon>Spiralia</taxon>
        <taxon>Gnathifera</taxon>
        <taxon>Rotifera</taxon>
        <taxon>Eurotatoria</taxon>
        <taxon>Bdelloidea</taxon>
        <taxon>Philodinida</taxon>
        <taxon>Philodinidae</taxon>
        <taxon>Rotaria</taxon>
    </lineage>
</organism>
<dbReference type="PROSITE" id="PS50181">
    <property type="entry name" value="FBOX"/>
    <property type="match status" value="1"/>
</dbReference>
<dbReference type="EMBL" id="CAJOBI010006830">
    <property type="protein sequence ID" value="CAF4070473.1"/>
    <property type="molecule type" value="Genomic_DNA"/>
</dbReference>
<sequence length="421" mass="50109">KRQITALYGRKRYKTVVYVAIYGRLRPFTIVSGRRNVRPGSEAQENMTQTRINFNAFLTNIGMILSKTMSLDTMPHNILYHLCEYLSFMDILNTLKTCKRLYMLIETDNYFWSRMIKSQVGPKLYQRYVYEIFQNPKNSDYSLYRTEKDKEQFAKRLQNHEPKNVCGLWLLNMLNCKDNNDGYIAYRSIVHQKLRPRTNEIKMSLTIEEFIESYLNRTKTLTKENIYQISLYKLIYYYLIEPKRLLGVDIFGINLYCSKDHIRCANSIITTQEYDSKCLTGRCVRLYSNSADYQAGIKGKFKSFLPGIYEIICCIKLDKNDKYLSYYNQECIKDDRIKNSVECYFYALADHGLDCECGHEKLNYDWFESNYMLHGNSNWFNETMGKIQVFELSDVYFGFDIKRDYCYRNILLDYIELNIVE</sequence>
<proteinExistence type="predicted"/>
<protein>
    <recommendedName>
        <fullName evidence="1">F-box domain-containing protein</fullName>
    </recommendedName>
</protein>
<comment type="caution">
    <text evidence="2">The sequence shown here is derived from an EMBL/GenBank/DDBJ whole genome shotgun (WGS) entry which is preliminary data.</text>
</comment>
<dbReference type="SMART" id="SM00256">
    <property type="entry name" value="FBOX"/>
    <property type="match status" value="1"/>
</dbReference>
<evidence type="ECO:0000313" key="2">
    <source>
        <dbReference type="EMBL" id="CAF4070473.1"/>
    </source>
</evidence>
<evidence type="ECO:0000313" key="3">
    <source>
        <dbReference type="Proteomes" id="UP000676336"/>
    </source>
</evidence>
<dbReference type="InterPro" id="IPR036047">
    <property type="entry name" value="F-box-like_dom_sf"/>
</dbReference>
<dbReference type="Gene3D" id="1.20.1280.50">
    <property type="match status" value="1"/>
</dbReference>
<dbReference type="Proteomes" id="UP000676336">
    <property type="component" value="Unassembled WGS sequence"/>
</dbReference>
<dbReference type="SUPFAM" id="SSF81383">
    <property type="entry name" value="F-box domain"/>
    <property type="match status" value="1"/>
</dbReference>
<dbReference type="InterPro" id="IPR001810">
    <property type="entry name" value="F-box_dom"/>
</dbReference>
<feature type="domain" description="F-box" evidence="1">
    <location>
        <begin position="68"/>
        <end position="115"/>
    </location>
</feature>
<dbReference type="AlphaFoldDB" id="A0A8S2PUC2"/>
<reference evidence="2" key="1">
    <citation type="submission" date="2021-02" db="EMBL/GenBank/DDBJ databases">
        <authorList>
            <person name="Nowell W R."/>
        </authorList>
    </citation>
    <scope>NUCLEOTIDE SEQUENCE</scope>
</reference>